<feature type="transmembrane region" description="Helical" evidence="14">
    <location>
        <begin position="80"/>
        <end position="101"/>
    </location>
</feature>
<feature type="transmembrane region" description="Helical" evidence="14">
    <location>
        <begin position="391"/>
        <end position="415"/>
    </location>
</feature>
<dbReference type="InterPro" id="IPR004842">
    <property type="entry name" value="SLC12A_fam"/>
</dbReference>
<evidence type="ECO:0000256" key="11">
    <source>
        <dbReference type="ARBA" id="ARBA00023214"/>
    </source>
</evidence>
<keyword evidence="7" id="KW-0630">Potassium</keyword>
<dbReference type="PANTHER" id="PTHR11827:SF6">
    <property type="entry name" value="SOLUTE CARRIER FAMILY 12 MEMBER 8"/>
    <property type="match status" value="1"/>
</dbReference>
<dbReference type="CTD" id="84561"/>
<keyword evidence="3" id="KW-0813">Transport</keyword>
<evidence type="ECO:0000256" key="4">
    <source>
        <dbReference type="ARBA" id="ARBA00022538"/>
    </source>
</evidence>
<feature type="transmembrane region" description="Helical" evidence="14">
    <location>
        <begin position="317"/>
        <end position="338"/>
    </location>
</feature>
<evidence type="ECO:0000313" key="17">
    <source>
        <dbReference type="RefSeq" id="XP_032801995.1"/>
    </source>
</evidence>
<gene>
    <name evidence="17" type="primary">SLC12A8</name>
</gene>
<dbReference type="Proteomes" id="UP001318040">
    <property type="component" value="Chromosome 4"/>
</dbReference>
<feature type="transmembrane region" description="Helical" evidence="14">
    <location>
        <begin position="262"/>
        <end position="283"/>
    </location>
</feature>
<evidence type="ECO:0000256" key="13">
    <source>
        <dbReference type="SAM" id="MobiDB-lite"/>
    </source>
</evidence>
<dbReference type="PANTHER" id="PTHR11827">
    <property type="entry name" value="SOLUTE CARRIER FAMILY 12, CATION COTRANSPORTERS"/>
    <property type="match status" value="1"/>
</dbReference>
<keyword evidence="9" id="KW-0406">Ion transport</keyword>
<dbReference type="GO" id="GO:0055064">
    <property type="term" value="P:chloride ion homeostasis"/>
    <property type="evidence" value="ECO:0007669"/>
    <property type="project" value="TreeGrafter"/>
</dbReference>
<evidence type="ECO:0000256" key="10">
    <source>
        <dbReference type="ARBA" id="ARBA00023136"/>
    </source>
</evidence>
<dbReference type="Pfam" id="PF00324">
    <property type="entry name" value="AA_permease"/>
    <property type="match status" value="1"/>
</dbReference>
<dbReference type="GO" id="GO:1990573">
    <property type="term" value="P:potassium ion import across plasma membrane"/>
    <property type="evidence" value="ECO:0007669"/>
    <property type="project" value="TreeGrafter"/>
</dbReference>
<feature type="transmembrane region" description="Helical" evidence="14">
    <location>
        <begin position="350"/>
        <end position="371"/>
    </location>
</feature>
<organism evidence="16 17">
    <name type="scientific">Petromyzon marinus</name>
    <name type="common">Sea lamprey</name>
    <dbReference type="NCBI Taxonomy" id="7757"/>
    <lineage>
        <taxon>Eukaryota</taxon>
        <taxon>Metazoa</taxon>
        <taxon>Chordata</taxon>
        <taxon>Craniata</taxon>
        <taxon>Vertebrata</taxon>
        <taxon>Cyclostomata</taxon>
        <taxon>Hyperoartia</taxon>
        <taxon>Petromyzontiformes</taxon>
        <taxon>Petromyzontidae</taxon>
        <taxon>Petromyzon</taxon>
    </lineage>
</organism>
<dbReference type="InterPro" id="IPR004841">
    <property type="entry name" value="AA-permease/SLC12A_dom"/>
</dbReference>
<feature type="transmembrane region" description="Helical" evidence="14">
    <location>
        <begin position="445"/>
        <end position="464"/>
    </location>
</feature>
<feature type="transmembrane region" description="Helical" evidence="14">
    <location>
        <begin position="233"/>
        <end position="255"/>
    </location>
</feature>
<feature type="transmembrane region" description="Helical" evidence="14">
    <location>
        <begin position="156"/>
        <end position="178"/>
    </location>
</feature>
<feature type="compositionally biased region" description="Low complexity" evidence="13">
    <location>
        <begin position="641"/>
        <end position="655"/>
    </location>
</feature>
<dbReference type="KEGG" id="pmrn:116938665"/>
<evidence type="ECO:0000256" key="7">
    <source>
        <dbReference type="ARBA" id="ARBA00022958"/>
    </source>
</evidence>
<dbReference type="GO" id="GO:0016020">
    <property type="term" value="C:membrane"/>
    <property type="evidence" value="ECO:0007669"/>
    <property type="project" value="UniProtKB-SubCell"/>
</dbReference>
<dbReference type="GO" id="GO:0006884">
    <property type="term" value="P:cell volume homeostasis"/>
    <property type="evidence" value="ECO:0007669"/>
    <property type="project" value="TreeGrafter"/>
</dbReference>
<feature type="transmembrane region" description="Helical" evidence="14">
    <location>
        <begin position="121"/>
        <end position="144"/>
    </location>
</feature>
<keyword evidence="5 14" id="KW-0812">Transmembrane</keyword>
<keyword evidence="10 14" id="KW-0472">Membrane</keyword>
<sequence length="820" mass="89337">MSGEDQGDRTALLAAATAKAMAADDADEKAEATDNYGSTKENGKVQDLFHEETQAWAWGAWWKAKLLARKPSLFGTWTGVFTSCLVNILGVVLFLRTGYVVSAAGSRTPWWRSQFFVREPVLFGMWDGVFTSCMINIFGVVIFLRTGWLVGNAGVLLGVLMVFLVILVALVSVLSGIGVCERCKIGSGGIYFMISTVLGGKVGGTIGLLYVFGQCVVGALYVTGFAESVADTFGLSNIWAVRGIAIGVVLGLLGINLAGVKWVIRLQLVLLALLAVSMLDFVIGSFTHLDPENGFVGYTEELLKNNTFPDYTPGESFFTVFGVFFPTATGVMAGFNMSGDLKTPSKNIPVGSLAAIGITWFLYLVFVLLLGATCTREALRVDFMIAEKVSLVGFLFLVGLYISSLASCMTGLYGAPRILQCIAQERVIPIIEVLGRGHGPNKTPVYAIGVVGVITTAFIFVGQVNILAPIVTINFLLTYATIDYSYFALAMTYDEQQERRLRLASGGVKMQPKPQVAGGIRSGQPNASGYQPLIDSNGDGNGANRAAGQGSLQEFTKDMDLLFPKESSGSSKVDANSGQQQAPRRGRSRKPAKETLQDSFMLDLEGQVFKTNDPEKRKYVDPMNDVSAESDEQTIHQDPLQDLASSSDSSQQETQSKPKWQLKRGSSESDSKKDIAESRNPWEAEISQMSNKFYAKLCNRWVSLLGMLVCLVVMMVIQWIYALVNLVVALLLLIYIGQSSPGLPPGIATDFNFFTWIKSLFLRMCRRGPAPKEQFVVTPSLLPMGLSTTQLTQENADFASRDRFHQSSVVQPAEFNHKQD</sequence>
<proteinExistence type="inferred from homology"/>
<dbReference type="FunFam" id="1.20.1740.10:FF:000030">
    <property type="entry name" value="solute carrier family 12 member 8"/>
    <property type="match status" value="1"/>
</dbReference>
<evidence type="ECO:0000256" key="2">
    <source>
        <dbReference type="ARBA" id="ARBA00010593"/>
    </source>
</evidence>
<feature type="compositionally biased region" description="Polar residues" evidence="13">
    <location>
        <begin position="567"/>
        <end position="582"/>
    </location>
</feature>
<feature type="transmembrane region" description="Helical" evidence="14">
    <location>
        <begin position="190"/>
        <end position="213"/>
    </location>
</feature>
<keyword evidence="4" id="KW-0633">Potassium transport</keyword>
<evidence type="ECO:0000256" key="6">
    <source>
        <dbReference type="ARBA" id="ARBA00022847"/>
    </source>
</evidence>
<keyword evidence="8 14" id="KW-1133">Transmembrane helix</keyword>
<evidence type="ECO:0000256" key="3">
    <source>
        <dbReference type="ARBA" id="ARBA00022448"/>
    </source>
</evidence>
<keyword evidence="6" id="KW-0769">Symport</keyword>
<reference evidence="17" key="1">
    <citation type="submission" date="2025-08" db="UniProtKB">
        <authorList>
            <consortium name="RefSeq"/>
        </authorList>
    </citation>
    <scope>IDENTIFICATION</scope>
    <source>
        <tissue evidence="17">Sperm</tissue>
    </source>
</reference>
<evidence type="ECO:0000256" key="12">
    <source>
        <dbReference type="ARBA" id="ARBA00073711"/>
    </source>
</evidence>
<keyword evidence="11" id="KW-0868">Chloride</keyword>
<evidence type="ECO:0000256" key="14">
    <source>
        <dbReference type="SAM" id="Phobius"/>
    </source>
</evidence>
<feature type="region of interest" description="Disordered" evidence="13">
    <location>
        <begin position="563"/>
        <end position="608"/>
    </location>
</feature>
<evidence type="ECO:0000256" key="8">
    <source>
        <dbReference type="ARBA" id="ARBA00022989"/>
    </source>
</evidence>
<feature type="compositionally biased region" description="Basic and acidic residues" evidence="13">
    <location>
        <begin position="665"/>
        <end position="679"/>
    </location>
</feature>
<evidence type="ECO:0000256" key="5">
    <source>
        <dbReference type="ARBA" id="ARBA00022692"/>
    </source>
</evidence>
<dbReference type="Gene3D" id="1.20.1740.10">
    <property type="entry name" value="Amino acid/polyamine transporter I"/>
    <property type="match status" value="1"/>
</dbReference>
<dbReference type="AlphaFoldDB" id="A0AAJ7WLH3"/>
<feature type="region of interest" description="Disordered" evidence="13">
    <location>
        <begin position="510"/>
        <end position="547"/>
    </location>
</feature>
<dbReference type="GO" id="GO:0055075">
    <property type="term" value="P:potassium ion homeostasis"/>
    <property type="evidence" value="ECO:0007669"/>
    <property type="project" value="TreeGrafter"/>
</dbReference>
<evidence type="ECO:0000256" key="9">
    <source>
        <dbReference type="ARBA" id="ARBA00023065"/>
    </source>
</evidence>
<comment type="similarity">
    <text evidence="2">Belongs to the SLC12A transporter family.</text>
</comment>
<feature type="transmembrane region" description="Helical" evidence="14">
    <location>
        <begin position="470"/>
        <end position="493"/>
    </location>
</feature>
<comment type="subcellular location">
    <subcellularLocation>
        <location evidence="1">Membrane</location>
        <topology evidence="1">Multi-pass membrane protein</topology>
    </subcellularLocation>
</comment>
<feature type="region of interest" description="Disordered" evidence="13">
    <location>
        <begin position="641"/>
        <end position="679"/>
    </location>
</feature>
<feature type="domain" description="Amino acid permease/ SLC12A" evidence="15">
    <location>
        <begin position="129"/>
        <end position="487"/>
    </location>
</feature>
<dbReference type="RefSeq" id="XP_032801995.1">
    <property type="nucleotide sequence ID" value="XM_032946104.1"/>
</dbReference>
<keyword evidence="16" id="KW-1185">Reference proteome</keyword>
<evidence type="ECO:0000256" key="1">
    <source>
        <dbReference type="ARBA" id="ARBA00004141"/>
    </source>
</evidence>
<name>A0AAJ7WLH3_PETMA</name>
<accession>A0AAJ7WLH3</accession>
<dbReference type="GO" id="GO:0015379">
    <property type="term" value="F:potassium:chloride symporter activity"/>
    <property type="evidence" value="ECO:0007669"/>
    <property type="project" value="TreeGrafter"/>
</dbReference>
<evidence type="ECO:0000259" key="15">
    <source>
        <dbReference type="Pfam" id="PF00324"/>
    </source>
</evidence>
<feature type="transmembrane region" description="Helical" evidence="14">
    <location>
        <begin position="704"/>
        <end position="737"/>
    </location>
</feature>
<evidence type="ECO:0000313" key="16">
    <source>
        <dbReference type="Proteomes" id="UP001318040"/>
    </source>
</evidence>
<protein>
    <recommendedName>
        <fullName evidence="12">Solute carrier family 12 member 8</fullName>
    </recommendedName>
</protein>